<reference evidence="2" key="1">
    <citation type="submission" date="2021-01" db="EMBL/GenBank/DDBJ databases">
        <authorList>
            <person name="Corre E."/>
            <person name="Pelletier E."/>
            <person name="Niang G."/>
            <person name="Scheremetjew M."/>
            <person name="Finn R."/>
            <person name="Kale V."/>
            <person name="Holt S."/>
            <person name="Cochrane G."/>
            <person name="Meng A."/>
            <person name="Brown T."/>
            <person name="Cohen L."/>
        </authorList>
    </citation>
    <scope>NUCLEOTIDE SEQUENCE</scope>
    <source>
        <strain evidence="2">OF101</strain>
    </source>
</reference>
<evidence type="ECO:0000313" key="2">
    <source>
        <dbReference type="EMBL" id="CAD9164874.1"/>
    </source>
</evidence>
<name>A0A7S1WF07_ALECA</name>
<proteinExistence type="predicted"/>
<dbReference type="AlphaFoldDB" id="A0A7S1WF07"/>
<organism evidence="2">
    <name type="scientific">Alexandrium catenella</name>
    <name type="common">Red tide dinoflagellate</name>
    <name type="synonym">Gonyaulax catenella</name>
    <dbReference type="NCBI Taxonomy" id="2925"/>
    <lineage>
        <taxon>Eukaryota</taxon>
        <taxon>Sar</taxon>
        <taxon>Alveolata</taxon>
        <taxon>Dinophyceae</taxon>
        <taxon>Gonyaulacales</taxon>
        <taxon>Pyrocystaceae</taxon>
        <taxon>Alexandrium</taxon>
    </lineage>
</organism>
<feature type="region of interest" description="Disordered" evidence="1">
    <location>
        <begin position="1"/>
        <end position="39"/>
    </location>
</feature>
<feature type="region of interest" description="Disordered" evidence="1">
    <location>
        <begin position="76"/>
        <end position="125"/>
    </location>
</feature>
<feature type="compositionally biased region" description="Gly residues" evidence="1">
    <location>
        <begin position="79"/>
        <end position="91"/>
    </location>
</feature>
<dbReference type="EMBL" id="HBGE01069481">
    <property type="protein sequence ID" value="CAD9164874.1"/>
    <property type="molecule type" value="Transcribed_RNA"/>
</dbReference>
<feature type="compositionally biased region" description="Low complexity" evidence="1">
    <location>
        <begin position="108"/>
        <end position="124"/>
    </location>
</feature>
<evidence type="ECO:0000256" key="1">
    <source>
        <dbReference type="SAM" id="MobiDB-lite"/>
    </source>
</evidence>
<sequence length="172" mass="17442">MPGRAAPAAPAPKAAQKAGPAAESGAAAADAEGARPALDTQAIHETAARTVLGAQKLFGNLTGFIREAQSAVADTWSGLQGGEEGGGGPLGGPLNVRRRAAEALQSKGTAATSGAGAAASAQAASRREIAKSDAAQYFVEYKGLDLSLLNQDMLEPRHAERERRKGGDHVFT</sequence>
<feature type="compositionally biased region" description="Low complexity" evidence="1">
    <location>
        <begin position="1"/>
        <end position="37"/>
    </location>
</feature>
<gene>
    <name evidence="2" type="ORF">ACAT0790_LOCUS41640</name>
</gene>
<protein>
    <submittedName>
        <fullName evidence="2">Uncharacterized protein</fullName>
    </submittedName>
</protein>
<accession>A0A7S1WF07</accession>